<keyword evidence="1" id="KW-1133">Transmembrane helix</keyword>
<keyword evidence="3" id="KW-1185">Reference proteome</keyword>
<proteinExistence type="predicted"/>
<protein>
    <submittedName>
        <fullName evidence="2">Uncharacterized protein</fullName>
    </submittedName>
</protein>
<name>A0ABS8D0R0_9FIRM</name>
<evidence type="ECO:0000256" key="1">
    <source>
        <dbReference type="SAM" id="Phobius"/>
    </source>
</evidence>
<evidence type="ECO:0000313" key="3">
    <source>
        <dbReference type="Proteomes" id="UP001299409"/>
    </source>
</evidence>
<sequence length="52" mass="5886">MKDFIYAALSWIIMGLTIAVLAVKFSKANSKKDNEIVDKSNMDDKKEAHNNK</sequence>
<organism evidence="2 3">
    <name type="scientific">Intestinibacter bartlettii</name>
    <dbReference type="NCBI Taxonomy" id="261299"/>
    <lineage>
        <taxon>Bacteria</taxon>
        <taxon>Bacillati</taxon>
        <taxon>Bacillota</taxon>
        <taxon>Clostridia</taxon>
        <taxon>Peptostreptococcales</taxon>
        <taxon>Peptostreptococcaceae</taxon>
        <taxon>Intestinibacter</taxon>
    </lineage>
</organism>
<feature type="transmembrane region" description="Helical" evidence="1">
    <location>
        <begin position="6"/>
        <end position="23"/>
    </location>
</feature>
<keyword evidence="1" id="KW-0472">Membrane</keyword>
<gene>
    <name evidence="2" type="ORF">LIP50_13970</name>
</gene>
<dbReference type="Proteomes" id="UP001299409">
    <property type="component" value="Unassembled WGS sequence"/>
</dbReference>
<dbReference type="RefSeq" id="WP_226915384.1">
    <property type="nucleotide sequence ID" value="NZ_BAABXU010000001.1"/>
</dbReference>
<keyword evidence="1" id="KW-0812">Transmembrane</keyword>
<accession>A0ABS8D0R0</accession>
<evidence type="ECO:0000313" key="2">
    <source>
        <dbReference type="EMBL" id="MCB5447309.1"/>
    </source>
</evidence>
<reference evidence="2 3" key="1">
    <citation type="submission" date="2021-10" db="EMBL/GenBank/DDBJ databases">
        <title>Collection of gut derived symbiotic bacterial strains cultured from healthy donors.</title>
        <authorList>
            <person name="Lin H."/>
            <person name="Littmann E."/>
            <person name="Claire K."/>
            <person name="Pamer E."/>
        </authorList>
    </citation>
    <scope>NUCLEOTIDE SEQUENCE [LARGE SCALE GENOMIC DNA]</scope>
    <source>
        <strain evidence="2 3">MSK.17.68</strain>
    </source>
</reference>
<comment type="caution">
    <text evidence="2">The sequence shown here is derived from an EMBL/GenBank/DDBJ whole genome shotgun (WGS) entry which is preliminary data.</text>
</comment>
<dbReference type="EMBL" id="JAJBMB010000019">
    <property type="protein sequence ID" value="MCB5447309.1"/>
    <property type="molecule type" value="Genomic_DNA"/>
</dbReference>